<dbReference type="EMBL" id="BART01021801">
    <property type="protein sequence ID" value="GAH04091.1"/>
    <property type="molecule type" value="Genomic_DNA"/>
</dbReference>
<protein>
    <recommendedName>
        <fullName evidence="2">Flavodoxin-like domain-containing protein</fullName>
    </recommendedName>
</protein>
<sequence>MTPAIRTYITENKNRFKSVAFFCTMGGKGGPETFESMTKLCEKTPVSTLAITKKEIKNELHSDKIKNFSQQFMS</sequence>
<reference evidence="1" key="1">
    <citation type="journal article" date="2014" name="Front. Microbiol.">
        <title>High frequency of phylogenetically diverse reductive dehalogenase-homologous genes in deep subseafloor sedimentary metagenomes.</title>
        <authorList>
            <person name="Kawai M."/>
            <person name="Futagami T."/>
            <person name="Toyoda A."/>
            <person name="Takaki Y."/>
            <person name="Nishi S."/>
            <person name="Hori S."/>
            <person name="Arai W."/>
            <person name="Tsubouchi T."/>
            <person name="Morono Y."/>
            <person name="Uchiyama I."/>
            <person name="Ito T."/>
            <person name="Fujiyama A."/>
            <person name="Inagaki F."/>
            <person name="Takami H."/>
        </authorList>
    </citation>
    <scope>NUCLEOTIDE SEQUENCE</scope>
    <source>
        <strain evidence="1">Expedition CK06-06</strain>
    </source>
</reference>
<proteinExistence type="predicted"/>
<comment type="caution">
    <text evidence="1">The sequence shown here is derived from an EMBL/GenBank/DDBJ whole genome shotgun (WGS) entry which is preliminary data.</text>
</comment>
<organism evidence="1">
    <name type="scientific">marine sediment metagenome</name>
    <dbReference type="NCBI Taxonomy" id="412755"/>
    <lineage>
        <taxon>unclassified sequences</taxon>
        <taxon>metagenomes</taxon>
        <taxon>ecological metagenomes</taxon>
    </lineage>
</organism>
<dbReference type="InterPro" id="IPR029039">
    <property type="entry name" value="Flavoprotein-like_sf"/>
</dbReference>
<gene>
    <name evidence="1" type="ORF">S01H4_40098</name>
</gene>
<evidence type="ECO:0000313" key="1">
    <source>
        <dbReference type="EMBL" id="GAH04091.1"/>
    </source>
</evidence>
<accession>X1C7R6</accession>
<dbReference type="Gene3D" id="3.40.50.360">
    <property type="match status" value="1"/>
</dbReference>
<dbReference type="AlphaFoldDB" id="X1C7R6"/>
<name>X1C7R6_9ZZZZ</name>
<evidence type="ECO:0008006" key="2">
    <source>
        <dbReference type="Google" id="ProtNLM"/>
    </source>
</evidence>